<keyword evidence="3" id="KW-1185">Reference proteome</keyword>
<comment type="caution">
    <text evidence="2">The sequence shown here is derived from an EMBL/GenBank/DDBJ whole genome shotgun (WGS) entry which is preliminary data.</text>
</comment>
<accession>A0ABR5J9B8</accession>
<evidence type="ECO:0000313" key="3">
    <source>
        <dbReference type="Proteomes" id="UP000037020"/>
    </source>
</evidence>
<dbReference type="Pfam" id="PF19534">
    <property type="entry name" value="DUF6059"/>
    <property type="match status" value="1"/>
</dbReference>
<sequence length="77" mass="8532">MAARLLRPLWRPLWEGLVAFGTLHVTGQMPPPDRSTRRALTGPPPGHPERVRADVPLTAEERGLAGRLPPLVWPEGR</sequence>
<gene>
    <name evidence="2" type="ORF">ADK38_11440</name>
</gene>
<proteinExistence type="predicted"/>
<dbReference type="InterPro" id="IPR045701">
    <property type="entry name" value="DUF6059"/>
</dbReference>
<dbReference type="EMBL" id="LGUT01000951">
    <property type="protein sequence ID" value="KOG89947.1"/>
    <property type="molecule type" value="Genomic_DNA"/>
</dbReference>
<evidence type="ECO:0000313" key="2">
    <source>
        <dbReference type="EMBL" id="KOG89947.1"/>
    </source>
</evidence>
<protein>
    <submittedName>
        <fullName evidence="2">Uncharacterized protein</fullName>
    </submittedName>
</protein>
<feature type="region of interest" description="Disordered" evidence="1">
    <location>
        <begin position="26"/>
        <end position="57"/>
    </location>
</feature>
<name>A0ABR5J9B8_9ACTN</name>
<feature type="compositionally biased region" description="Basic and acidic residues" evidence="1">
    <location>
        <begin position="47"/>
        <end position="57"/>
    </location>
</feature>
<reference evidence="2 3" key="1">
    <citation type="submission" date="2015-07" db="EMBL/GenBank/DDBJ databases">
        <authorList>
            <person name="Ju K.-S."/>
            <person name="Doroghazi J.R."/>
            <person name="Metcalf W.W."/>
        </authorList>
    </citation>
    <scope>NUCLEOTIDE SEQUENCE [LARGE SCALE GENOMIC DNA]</scope>
    <source>
        <strain evidence="2 3">NRRL B-3589</strain>
    </source>
</reference>
<dbReference type="Proteomes" id="UP000037020">
    <property type="component" value="Unassembled WGS sequence"/>
</dbReference>
<organism evidence="2 3">
    <name type="scientific">Streptomyces varsoviensis</name>
    <dbReference type="NCBI Taxonomy" id="67373"/>
    <lineage>
        <taxon>Bacteria</taxon>
        <taxon>Bacillati</taxon>
        <taxon>Actinomycetota</taxon>
        <taxon>Actinomycetes</taxon>
        <taxon>Kitasatosporales</taxon>
        <taxon>Streptomycetaceae</taxon>
        <taxon>Streptomyces</taxon>
    </lineage>
</organism>
<evidence type="ECO:0000256" key="1">
    <source>
        <dbReference type="SAM" id="MobiDB-lite"/>
    </source>
</evidence>